<dbReference type="EMBL" id="CACVAQ010000009">
    <property type="protein sequence ID" value="CAA6798662.1"/>
    <property type="molecule type" value="Genomic_DNA"/>
</dbReference>
<gene>
    <name evidence="2" type="ORF">HELGO_WM28250</name>
</gene>
<sequence>MSDYKTIVLGATTNPVRYAYLATQRLLDSNIEVIPVGIRKGAAAGIPIRNDLPMIEEVHTITLYLNASVQKDYYDYILSLKPKRVIFNPGTENTELYGILKQALPETKVEAACTLVLLSIDTYKS</sequence>
<protein>
    <submittedName>
        <fullName evidence="2">CoA-binding protein</fullName>
    </submittedName>
</protein>
<dbReference type="InterPro" id="IPR003781">
    <property type="entry name" value="CoA-bd"/>
</dbReference>
<dbReference type="AlphaFoldDB" id="A0A6S6S076"/>
<dbReference type="SUPFAM" id="SSF51735">
    <property type="entry name" value="NAD(P)-binding Rossmann-fold domains"/>
    <property type="match status" value="1"/>
</dbReference>
<feature type="domain" description="CoA-binding" evidence="1">
    <location>
        <begin position="6"/>
        <end position="117"/>
    </location>
</feature>
<name>A0A6S6S076_9BACT</name>
<proteinExistence type="predicted"/>
<organism evidence="2">
    <name type="scientific">uncultured Aureispira sp</name>
    <dbReference type="NCBI Taxonomy" id="1331704"/>
    <lineage>
        <taxon>Bacteria</taxon>
        <taxon>Pseudomonadati</taxon>
        <taxon>Bacteroidota</taxon>
        <taxon>Saprospiria</taxon>
        <taxon>Saprospirales</taxon>
        <taxon>Saprospiraceae</taxon>
        <taxon>Aureispira</taxon>
        <taxon>environmental samples</taxon>
    </lineage>
</organism>
<evidence type="ECO:0000259" key="1">
    <source>
        <dbReference type="Pfam" id="PF13380"/>
    </source>
</evidence>
<dbReference type="Gene3D" id="3.40.50.720">
    <property type="entry name" value="NAD(P)-binding Rossmann-like Domain"/>
    <property type="match status" value="1"/>
</dbReference>
<reference evidence="2" key="1">
    <citation type="submission" date="2020-01" db="EMBL/GenBank/DDBJ databases">
        <authorList>
            <person name="Meier V. D."/>
            <person name="Meier V D."/>
        </authorList>
    </citation>
    <scope>NUCLEOTIDE SEQUENCE</scope>
    <source>
        <strain evidence="2">HLG_WM_MAG_10</strain>
    </source>
</reference>
<evidence type="ECO:0000313" key="2">
    <source>
        <dbReference type="EMBL" id="CAA6798662.1"/>
    </source>
</evidence>
<dbReference type="InterPro" id="IPR036291">
    <property type="entry name" value="NAD(P)-bd_dom_sf"/>
</dbReference>
<accession>A0A6S6S076</accession>
<dbReference type="Pfam" id="PF13380">
    <property type="entry name" value="CoA_binding_2"/>
    <property type="match status" value="1"/>
</dbReference>